<evidence type="ECO:0000256" key="1">
    <source>
        <dbReference type="SAM" id="MobiDB-lite"/>
    </source>
</evidence>
<sequence length="344" mass="38037">MMLPIRRQAFMLRSCATTKILWSLQSSQLASLSLFQIQKERHSSSSSSRHHGVDAAASVFSSPFASSNSVRNFHHGMAAQQAAARDGDDATIIMSPTFETPLDSTVMEKPYTLILMEDPTPVEKNDITSDSTSSSTSRSWEHDFQSKVPNDCGMSFASLAYDSKNVHGSKLTLAQQLQALKASPLSSIHDAILVTRGPLSSLMAQYYLESLSLQGLVMIDPILIDDDENITASEGNDNDSVANFVTSTLMQSQEDMSMHMFQSSRLLVEANSVPMMVMTSKNDARWNEASKFVANRHSDEDGIYGIVPIVDLADNDCYDDGVDRELKEVIVVLDHIHDWIDEFL</sequence>
<gene>
    <name evidence="2" type="ORF">CDEB00056_LOCUS4269</name>
</gene>
<dbReference type="EMBL" id="HBIO01005922">
    <property type="protein sequence ID" value="CAE0459428.1"/>
    <property type="molecule type" value="Transcribed_RNA"/>
</dbReference>
<dbReference type="AlphaFoldDB" id="A0A7S3V5W9"/>
<feature type="region of interest" description="Disordered" evidence="1">
    <location>
        <begin position="118"/>
        <end position="142"/>
    </location>
</feature>
<protein>
    <submittedName>
        <fullName evidence="2">Uncharacterized protein</fullName>
    </submittedName>
</protein>
<organism evidence="2">
    <name type="scientific">Chaetoceros debilis</name>
    <dbReference type="NCBI Taxonomy" id="122233"/>
    <lineage>
        <taxon>Eukaryota</taxon>
        <taxon>Sar</taxon>
        <taxon>Stramenopiles</taxon>
        <taxon>Ochrophyta</taxon>
        <taxon>Bacillariophyta</taxon>
        <taxon>Coscinodiscophyceae</taxon>
        <taxon>Chaetocerotophycidae</taxon>
        <taxon>Chaetocerotales</taxon>
        <taxon>Chaetocerotaceae</taxon>
        <taxon>Chaetoceros</taxon>
    </lineage>
</organism>
<accession>A0A7S3V5W9</accession>
<name>A0A7S3V5W9_9STRA</name>
<feature type="compositionally biased region" description="Low complexity" evidence="1">
    <location>
        <begin position="128"/>
        <end position="138"/>
    </location>
</feature>
<proteinExistence type="predicted"/>
<evidence type="ECO:0000313" key="2">
    <source>
        <dbReference type="EMBL" id="CAE0459428.1"/>
    </source>
</evidence>
<reference evidence="2" key="1">
    <citation type="submission" date="2021-01" db="EMBL/GenBank/DDBJ databases">
        <authorList>
            <person name="Corre E."/>
            <person name="Pelletier E."/>
            <person name="Niang G."/>
            <person name="Scheremetjew M."/>
            <person name="Finn R."/>
            <person name="Kale V."/>
            <person name="Holt S."/>
            <person name="Cochrane G."/>
            <person name="Meng A."/>
            <person name="Brown T."/>
            <person name="Cohen L."/>
        </authorList>
    </citation>
    <scope>NUCLEOTIDE SEQUENCE</scope>
    <source>
        <strain evidence="2">MM31A-1</strain>
    </source>
</reference>